<feature type="domain" description="VDE lipocalin" evidence="2">
    <location>
        <begin position="38"/>
        <end position="274"/>
    </location>
</feature>
<dbReference type="SUPFAM" id="SSF50814">
    <property type="entry name" value="Lipocalins"/>
    <property type="match status" value="1"/>
</dbReference>
<dbReference type="InterPro" id="IPR022272">
    <property type="entry name" value="Lipocalin_CS"/>
</dbReference>
<organism evidence="3 4">
    <name type="scientific">Potamilus streckersoni</name>
    <dbReference type="NCBI Taxonomy" id="2493646"/>
    <lineage>
        <taxon>Eukaryota</taxon>
        <taxon>Metazoa</taxon>
        <taxon>Spiralia</taxon>
        <taxon>Lophotrochozoa</taxon>
        <taxon>Mollusca</taxon>
        <taxon>Bivalvia</taxon>
        <taxon>Autobranchia</taxon>
        <taxon>Heteroconchia</taxon>
        <taxon>Palaeoheterodonta</taxon>
        <taxon>Unionida</taxon>
        <taxon>Unionoidea</taxon>
        <taxon>Unionidae</taxon>
        <taxon>Ambleminae</taxon>
        <taxon>Lampsilini</taxon>
        <taxon>Potamilus</taxon>
    </lineage>
</organism>
<evidence type="ECO:0000256" key="1">
    <source>
        <dbReference type="SAM" id="SignalP"/>
    </source>
</evidence>
<dbReference type="EMBL" id="JAEAOA010002119">
    <property type="protein sequence ID" value="KAK3603199.1"/>
    <property type="molecule type" value="Genomic_DNA"/>
</dbReference>
<reference evidence="3" key="1">
    <citation type="journal article" date="2021" name="Genome Biol. Evol.">
        <title>A High-Quality Reference Genome for a Parasitic Bivalve with Doubly Uniparental Inheritance (Bivalvia: Unionida).</title>
        <authorList>
            <person name="Smith C.H."/>
        </authorList>
    </citation>
    <scope>NUCLEOTIDE SEQUENCE</scope>
    <source>
        <strain evidence="3">CHS0354</strain>
    </source>
</reference>
<protein>
    <recommendedName>
        <fullName evidence="2">VDE lipocalin domain-containing protein</fullName>
    </recommendedName>
</protein>
<dbReference type="InterPro" id="IPR044682">
    <property type="entry name" value="VDE"/>
</dbReference>
<dbReference type="InterPro" id="IPR012674">
    <property type="entry name" value="Calycin"/>
</dbReference>
<dbReference type="GO" id="GO:0008289">
    <property type="term" value="F:lipid binding"/>
    <property type="evidence" value="ECO:0007669"/>
    <property type="project" value="UniProtKB-KW"/>
</dbReference>
<dbReference type="GO" id="GO:0010028">
    <property type="term" value="P:xanthophyll cycle"/>
    <property type="evidence" value="ECO:0007669"/>
    <property type="project" value="InterPro"/>
</dbReference>
<name>A0AAE0T4H4_9BIVA</name>
<feature type="chain" id="PRO_5041986704" description="VDE lipocalin domain-containing protein" evidence="1">
    <location>
        <begin position="21"/>
        <end position="282"/>
    </location>
</feature>
<sequence>MMASFGAVLFLGSIIFTCTANGFFVSSRKQMTSPVPNVPCMVEHCSSPMFKCVQDADCRHTMECMQSCGMKNHTCMYGCLNTYEDAVYDSFMNCIVDGHHCMKLEPPDPEFRCKPPAYYMKNFTLDQLIGSWYIVRGINPDYDCFDCQISTYAPDPASSNYTLTEKYDVTMLNGSIRHRMAVQQVQQRDPQNGGLLDYTDTLMGLTMYEKWQVIDYDITGQYAVVYYCGHMSDDWFYEGTLVYSKTPALRNIDIPTITNVLKTKVGLNFSKMCAPETKMCEQ</sequence>
<evidence type="ECO:0000313" key="4">
    <source>
        <dbReference type="Proteomes" id="UP001195483"/>
    </source>
</evidence>
<reference evidence="3" key="3">
    <citation type="submission" date="2023-05" db="EMBL/GenBank/DDBJ databases">
        <authorList>
            <person name="Smith C.H."/>
        </authorList>
    </citation>
    <scope>NUCLEOTIDE SEQUENCE</scope>
    <source>
        <strain evidence="3">CHS0354</strain>
        <tissue evidence="3">Mantle</tissue>
    </source>
</reference>
<dbReference type="Pfam" id="PF07137">
    <property type="entry name" value="VDE"/>
    <property type="match status" value="1"/>
</dbReference>
<reference evidence="3" key="2">
    <citation type="journal article" date="2021" name="Genome Biol. Evol.">
        <title>Developing a high-quality reference genome for a parasitic bivalve with doubly uniparental inheritance (Bivalvia: Unionida).</title>
        <authorList>
            <person name="Smith C.H."/>
        </authorList>
    </citation>
    <scope>NUCLEOTIDE SEQUENCE</scope>
    <source>
        <strain evidence="3">CHS0354</strain>
        <tissue evidence="3">Mantle</tissue>
    </source>
</reference>
<proteinExistence type="predicted"/>
<keyword evidence="4" id="KW-1185">Reference proteome</keyword>
<dbReference type="InterPro" id="IPR010788">
    <property type="entry name" value="VDE_dom"/>
</dbReference>
<keyword evidence="1" id="KW-0732">Signal</keyword>
<evidence type="ECO:0000259" key="2">
    <source>
        <dbReference type="Pfam" id="PF07137"/>
    </source>
</evidence>
<dbReference type="PANTHER" id="PTHR33970:SF1">
    <property type="entry name" value="VIOLAXANTHIN DE-EPOXIDASE, CHLOROPLASTIC"/>
    <property type="match status" value="1"/>
</dbReference>
<dbReference type="PANTHER" id="PTHR33970">
    <property type="entry name" value="VIOLAXANTHIN DE-EPOXIDASE, CHLOROPLASTIC-RELATED"/>
    <property type="match status" value="1"/>
</dbReference>
<gene>
    <name evidence="3" type="ORF">CHS0354_036126</name>
</gene>
<dbReference type="AlphaFoldDB" id="A0AAE0T4H4"/>
<evidence type="ECO:0000313" key="3">
    <source>
        <dbReference type="EMBL" id="KAK3603199.1"/>
    </source>
</evidence>
<dbReference type="Gene3D" id="2.40.128.20">
    <property type="match status" value="1"/>
</dbReference>
<dbReference type="PROSITE" id="PS00213">
    <property type="entry name" value="LIPOCALIN"/>
    <property type="match status" value="1"/>
</dbReference>
<feature type="signal peptide" evidence="1">
    <location>
        <begin position="1"/>
        <end position="20"/>
    </location>
</feature>
<dbReference type="GO" id="GO:0046422">
    <property type="term" value="F:violaxanthin de-epoxidase activity"/>
    <property type="evidence" value="ECO:0007669"/>
    <property type="project" value="InterPro"/>
</dbReference>
<comment type="caution">
    <text evidence="3">The sequence shown here is derived from an EMBL/GenBank/DDBJ whole genome shotgun (WGS) entry which is preliminary data.</text>
</comment>
<accession>A0AAE0T4H4</accession>
<dbReference type="Proteomes" id="UP001195483">
    <property type="component" value="Unassembled WGS sequence"/>
</dbReference>